<name>A0A2I2A8G1_9LACO</name>
<dbReference type="Proteomes" id="UP000234579">
    <property type="component" value="Unassembled WGS sequence"/>
</dbReference>
<dbReference type="AlphaFoldDB" id="A0A2I2A8G1"/>
<dbReference type="RefSeq" id="WP_056977651.1">
    <property type="nucleotide sequence ID" value="NZ_CP104396.1"/>
</dbReference>
<dbReference type="EMBL" id="CP104396">
    <property type="protein sequence ID" value="UXC62709.1"/>
    <property type="molecule type" value="Genomic_DNA"/>
</dbReference>
<reference evidence="3" key="3">
    <citation type="submission" date="2022-09" db="EMBL/GenBank/DDBJ databases">
        <title>Complete genome of Ligilactobacillus agilis AM_LB6, isolated from chicken feces.</title>
        <authorList>
            <person name="den Bakker H.C."/>
            <person name="Mann A."/>
        </authorList>
    </citation>
    <scope>NUCLEOTIDE SEQUENCE</scope>
    <source>
        <strain evidence="3">AM_LB6</strain>
    </source>
</reference>
<keyword evidence="1" id="KW-0472">Membrane</keyword>
<accession>A0A2I2A8G1</accession>
<reference evidence="2" key="2">
    <citation type="submission" date="2017-12" db="EMBL/GenBank/DDBJ databases">
        <authorList>
            <person name="Hurst M.R.H."/>
        </authorList>
    </citation>
    <scope>NUCLEOTIDE SEQUENCE [LARGE SCALE GENOMIC DNA]</scope>
    <source>
        <strain evidence="2">268A</strain>
    </source>
</reference>
<keyword evidence="1" id="KW-0812">Transmembrane</keyword>
<evidence type="ECO:0000313" key="2">
    <source>
        <dbReference type="EMBL" id="PLA75646.1"/>
    </source>
</evidence>
<keyword evidence="1" id="KW-1133">Transmembrane helix</keyword>
<organism evidence="2 4">
    <name type="scientific">Ligilactobacillus agilis</name>
    <dbReference type="NCBI Taxonomy" id="1601"/>
    <lineage>
        <taxon>Bacteria</taxon>
        <taxon>Bacillati</taxon>
        <taxon>Bacillota</taxon>
        <taxon>Bacilli</taxon>
        <taxon>Lactobacillales</taxon>
        <taxon>Lactobacillaceae</taxon>
        <taxon>Ligilactobacillus</taxon>
    </lineage>
</organism>
<evidence type="ECO:0000313" key="3">
    <source>
        <dbReference type="EMBL" id="UXC62709.1"/>
    </source>
</evidence>
<dbReference type="EMBL" id="PKGI01000057">
    <property type="protein sequence ID" value="PLA75646.1"/>
    <property type="molecule type" value="Genomic_DNA"/>
</dbReference>
<reference evidence="4" key="1">
    <citation type="submission" date="2017-12" db="EMBL/GenBank/DDBJ databases">
        <authorList>
            <person name="Christensen H."/>
        </authorList>
    </citation>
    <scope>NUCLEOTIDE SEQUENCE [LARGE SCALE GENOMIC DNA]</scope>
    <source>
        <strain evidence="4">268A</strain>
    </source>
</reference>
<gene>
    <name evidence="2" type="ORF">CYR79_10360</name>
    <name evidence="3" type="ORF">N4562_06295</name>
</gene>
<evidence type="ECO:0000256" key="1">
    <source>
        <dbReference type="SAM" id="Phobius"/>
    </source>
</evidence>
<feature type="transmembrane region" description="Helical" evidence="1">
    <location>
        <begin position="43"/>
        <end position="63"/>
    </location>
</feature>
<dbReference type="GeneID" id="75137446"/>
<protein>
    <submittedName>
        <fullName evidence="2">Uncharacterized protein</fullName>
    </submittedName>
</protein>
<evidence type="ECO:0000313" key="4">
    <source>
        <dbReference type="Proteomes" id="UP000234579"/>
    </source>
</evidence>
<dbReference type="Proteomes" id="UP001058429">
    <property type="component" value="Chromosome"/>
</dbReference>
<proteinExistence type="predicted"/>
<sequence length="65" mass="7311">MKLYKPKKGDGIKMATPVIIVIVLYLFFPNVGDAIYNAYNDAVVYFFVFLFICGLISLIAGIFKL</sequence>
<feature type="transmembrane region" description="Helical" evidence="1">
    <location>
        <begin position="12"/>
        <end position="31"/>
    </location>
</feature>